<evidence type="ECO:0000256" key="2">
    <source>
        <dbReference type="ARBA" id="ARBA00004191"/>
    </source>
</evidence>
<name>A0A8S0R1F4_OLEEU</name>
<proteinExistence type="inferred from homology"/>
<evidence type="ECO:0000256" key="1">
    <source>
        <dbReference type="ARBA" id="ARBA00003534"/>
    </source>
</evidence>
<dbReference type="GO" id="GO:0009505">
    <property type="term" value="C:plant-type cell wall"/>
    <property type="evidence" value="ECO:0007669"/>
    <property type="project" value="TreeGrafter"/>
</dbReference>
<dbReference type="Proteomes" id="UP000594638">
    <property type="component" value="Unassembled WGS sequence"/>
</dbReference>
<reference evidence="7 8" key="1">
    <citation type="submission" date="2019-12" db="EMBL/GenBank/DDBJ databases">
        <authorList>
            <person name="Alioto T."/>
            <person name="Alioto T."/>
            <person name="Gomez Garrido J."/>
        </authorList>
    </citation>
    <scope>NUCLEOTIDE SEQUENCE [LARGE SCALE GENOMIC DNA]</scope>
</reference>
<evidence type="ECO:0000313" key="7">
    <source>
        <dbReference type="EMBL" id="CAA2972259.1"/>
    </source>
</evidence>
<dbReference type="EC" id="3.1.1.-" evidence="6"/>
<keyword evidence="6" id="KW-0964">Secreted</keyword>
<protein>
    <recommendedName>
        <fullName evidence="6">Pectin acetylesterase</fullName>
        <ecNumber evidence="6">3.1.1.-</ecNumber>
    </recommendedName>
</protein>
<gene>
    <name evidence="7" type="ORF">OLEA9_A057987</name>
</gene>
<feature type="chain" id="PRO_5035965496" description="Pectin acetylesterase" evidence="6">
    <location>
        <begin position="18"/>
        <end position="69"/>
    </location>
</feature>
<comment type="caution">
    <text evidence="7">The sequence shown here is derived from an EMBL/GenBank/DDBJ whole genome shotgun (WGS) entry which is preliminary data.</text>
</comment>
<dbReference type="InterPro" id="IPR004963">
    <property type="entry name" value="PAE/NOTUM"/>
</dbReference>
<dbReference type="GO" id="GO:0071555">
    <property type="term" value="P:cell wall organization"/>
    <property type="evidence" value="ECO:0007669"/>
    <property type="project" value="UniProtKB-KW"/>
</dbReference>
<dbReference type="PANTHER" id="PTHR21562">
    <property type="entry name" value="NOTUM-RELATED"/>
    <property type="match status" value="1"/>
</dbReference>
<feature type="signal peptide" evidence="6">
    <location>
        <begin position="1"/>
        <end position="17"/>
    </location>
</feature>
<evidence type="ECO:0000313" key="8">
    <source>
        <dbReference type="Proteomes" id="UP000594638"/>
    </source>
</evidence>
<evidence type="ECO:0000256" key="6">
    <source>
        <dbReference type="RuleBase" id="RU363114"/>
    </source>
</evidence>
<dbReference type="Pfam" id="PF03283">
    <property type="entry name" value="PAE"/>
    <property type="match status" value="1"/>
</dbReference>
<dbReference type="OrthoDB" id="1703246at2759"/>
<evidence type="ECO:0000256" key="5">
    <source>
        <dbReference type="ARBA" id="ARBA00023316"/>
    </source>
</evidence>
<keyword evidence="6" id="KW-0732">Signal</keyword>
<accession>A0A8S0R1F4</accession>
<comment type="function">
    <text evidence="1 6">Hydrolyzes acetyl esters in homogalacturonan regions of pectin. In type I primary cell wall, galacturonic acid residues of pectin can be acetylated at the O-2 and O-3 positions. Decreasing the degree of acetylation of pectin gels in vitro alters their physical properties.</text>
</comment>
<dbReference type="Gramene" id="OE9A057987T1">
    <property type="protein sequence ID" value="OE9A057987C1"/>
    <property type="gene ID" value="OE9A057987"/>
</dbReference>
<dbReference type="EMBL" id="CACTIH010002044">
    <property type="protein sequence ID" value="CAA2972259.1"/>
    <property type="molecule type" value="Genomic_DNA"/>
</dbReference>
<evidence type="ECO:0000256" key="4">
    <source>
        <dbReference type="ARBA" id="ARBA00022512"/>
    </source>
</evidence>
<sequence>MILQILFYVLISLRTEALLVDKTYLPNAVAKGAVCLDGTPPVYPFDRGSGAGIKSWMVHIEVSPLAISH</sequence>
<keyword evidence="5 6" id="KW-0961">Cell wall biogenesis/degradation</keyword>
<comment type="similarity">
    <text evidence="3 6">Belongs to the pectinacetylesterase family.</text>
</comment>
<dbReference type="AlphaFoldDB" id="A0A8S0R1F4"/>
<keyword evidence="4 6" id="KW-0134">Cell wall</keyword>
<keyword evidence="6" id="KW-0378">Hydrolase</keyword>
<organism evidence="7 8">
    <name type="scientific">Olea europaea subsp. europaea</name>
    <dbReference type="NCBI Taxonomy" id="158383"/>
    <lineage>
        <taxon>Eukaryota</taxon>
        <taxon>Viridiplantae</taxon>
        <taxon>Streptophyta</taxon>
        <taxon>Embryophyta</taxon>
        <taxon>Tracheophyta</taxon>
        <taxon>Spermatophyta</taxon>
        <taxon>Magnoliopsida</taxon>
        <taxon>eudicotyledons</taxon>
        <taxon>Gunneridae</taxon>
        <taxon>Pentapetalae</taxon>
        <taxon>asterids</taxon>
        <taxon>lamiids</taxon>
        <taxon>Lamiales</taxon>
        <taxon>Oleaceae</taxon>
        <taxon>Oleeae</taxon>
        <taxon>Olea</taxon>
    </lineage>
</organism>
<dbReference type="GO" id="GO:0052793">
    <property type="term" value="F:pectin acetylesterase activity"/>
    <property type="evidence" value="ECO:0007669"/>
    <property type="project" value="TreeGrafter"/>
</dbReference>
<evidence type="ECO:0000256" key="3">
    <source>
        <dbReference type="ARBA" id="ARBA00005784"/>
    </source>
</evidence>
<dbReference type="PANTHER" id="PTHR21562:SF93">
    <property type="entry name" value="PECTIN ACETYLESTERASE 8"/>
    <property type="match status" value="1"/>
</dbReference>
<keyword evidence="8" id="KW-1185">Reference proteome</keyword>
<comment type="subcellular location">
    <subcellularLocation>
        <location evidence="2 6">Secreted</location>
        <location evidence="2 6">Cell wall</location>
    </subcellularLocation>
</comment>